<evidence type="ECO:0000313" key="1">
    <source>
        <dbReference type="EMBL" id="KAB1069267.1"/>
    </source>
</evidence>
<dbReference type="EMBL" id="VZZJ01000041">
    <property type="protein sequence ID" value="KAB1069267.1"/>
    <property type="molecule type" value="Genomic_DNA"/>
</dbReference>
<name>A0A6N6MER6_9HYPH</name>
<comment type="caution">
    <text evidence="1">The sequence shown here is derived from an EMBL/GenBank/DDBJ whole genome shotgun (WGS) entry which is preliminary data.</text>
</comment>
<reference evidence="1 2" key="1">
    <citation type="submission" date="2019-09" db="EMBL/GenBank/DDBJ databases">
        <title>YIM 132548 draft genome.</title>
        <authorList>
            <person name="Jiang L."/>
        </authorList>
    </citation>
    <scope>NUCLEOTIDE SEQUENCE [LARGE SCALE GENOMIC DNA]</scope>
    <source>
        <strain evidence="1 2">YIM 132548</strain>
    </source>
</reference>
<dbReference type="Proteomes" id="UP000441523">
    <property type="component" value="Unassembled WGS sequence"/>
</dbReference>
<dbReference type="RefSeq" id="WP_150966706.1">
    <property type="nucleotide sequence ID" value="NZ_VZZJ01000041.1"/>
</dbReference>
<sequence>MATAPVFGTIDQRFSDEPLALGPVNFSKIAVVSTSTGADATLFPAGVSSDPTSYKAVRFSSGDTAFTSKLGTGYLADAVAAVNAQIAAGSQAADITVIRCAESVLTDAAAKLAATQANIIAGLQALKAAPAKINATPRLVGVPGYTAQRVGSTANPVIAALPEVLAALLAIAVVDVDDSSSANAIDSREDIGSERIMPVGVAARVFDTDGIAVITRPMAPRILGLITANDFRNGGKPFEPFANRQIYGLVGTSRDIPFDLRDGSVDGQQMLAAEVSIVVRGETDIDGAIADGGFVFIGTDNCATDGDVWQQIHQVRGADCIDVEHMRLTRQFLGRKVSASNAEAWINSLKFNLRDHKAASDILGYKTEFKPDQNSAEQVRLGRLTVDLGIEEAPVFRVAKRNVRRYRQAVVDLVADIAARINASAIL</sequence>
<organism evidence="1 2">
    <name type="scientific">Methylobacterium planeticum</name>
    <dbReference type="NCBI Taxonomy" id="2615211"/>
    <lineage>
        <taxon>Bacteria</taxon>
        <taxon>Pseudomonadati</taxon>
        <taxon>Pseudomonadota</taxon>
        <taxon>Alphaproteobacteria</taxon>
        <taxon>Hyphomicrobiales</taxon>
        <taxon>Methylobacteriaceae</taxon>
        <taxon>Methylobacterium</taxon>
    </lineage>
</organism>
<proteinExistence type="predicted"/>
<protein>
    <submittedName>
        <fullName evidence="1">Phage tail protein</fullName>
    </submittedName>
</protein>
<accession>A0A6N6MER6</accession>
<evidence type="ECO:0000313" key="2">
    <source>
        <dbReference type="Proteomes" id="UP000441523"/>
    </source>
</evidence>
<gene>
    <name evidence="1" type="ORF">F6X51_25675</name>
</gene>
<keyword evidence="2" id="KW-1185">Reference proteome</keyword>
<dbReference type="AlphaFoldDB" id="A0A6N6MER6"/>